<dbReference type="Gene3D" id="3.10.290.10">
    <property type="entry name" value="RNA-binding S4 domain"/>
    <property type="match status" value="1"/>
</dbReference>
<evidence type="ECO:0000313" key="8">
    <source>
        <dbReference type="EMBL" id="MCB5226036.1"/>
    </source>
</evidence>
<accession>A0ABS8C135</accession>
<reference evidence="8 9" key="1">
    <citation type="submission" date="2021-10" db="EMBL/GenBank/DDBJ databases">
        <title>Alishewanella koreense sp. nov. isolated from seawater of southwestern coast in South Korea and the proposal for the reclassification of Rheinheimera perlucida and Rheinheimera tuosuensis as Arsukibacterium perlucida and Arsukibacterium tuosuensis.</title>
        <authorList>
            <person name="Kim K.H."/>
            <person name="Ruan W."/>
            <person name="Kim K.R."/>
            <person name="Baek J.H."/>
            <person name="Jeon C.O."/>
        </authorList>
    </citation>
    <scope>NUCLEOTIDE SEQUENCE [LARGE SCALE GENOMIC DNA]</scope>
    <source>
        <strain evidence="8 9">16-MA</strain>
    </source>
</reference>
<evidence type="ECO:0000313" key="9">
    <source>
        <dbReference type="Proteomes" id="UP000633814"/>
    </source>
</evidence>
<dbReference type="InterPro" id="IPR036986">
    <property type="entry name" value="S4_RNA-bd_sf"/>
</dbReference>
<evidence type="ECO:0000256" key="3">
    <source>
        <dbReference type="ARBA" id="ARBA00036390"/>
    </source>
</evidence>
<proteinExistence type="inferred from homology"/>
<keyword evidence="5" id="KW-0694">RNA-binding</keyword>
<evidence type="ECO:0000256" key="5">
    <source>
        <dbReference type="PROSITE-ProRule" id="PRU00182"/>
    </source>
</evidence>
<dbReference type="EC" id="5.4.99.-" evidence="6"/>
<evidence type="ECO:0000256" key="1">
    <source>
        <dbReference type="ARBA" id="ARBA00008348"/>
    </source>
</evidence>
<dbReference type="RefSeq" id="WP_226750128.1">
    <property type="nucleotide sequence ID" value="NZ_JAEINI020000002.1"/>
</dbReference>
<dbReference type="Proteomes" id="UP000633814">
    <property type="component" value="Unassembled WGS sequence"/>
</dbReference>
<dbReference type="InterPro" id="IPR000748">
    <property type="entry name" value="PsdUridine_synth_RsuA/RluB/E/F"/>
</dbReference>
<comment type="catalytic activity">
    <reaction evidence="3">
        <text>uridine(35) in tRNA(Tyr) = pseudouridine(35) in tRNA(Tyr)</text>
        <dbReference type="Rhea" id="RHEA:60556"/>
        <dbReference type="Rhea" id="RHEA-COMP:15607"/>
        <dbReference type="Rhea" id="RHEA-COMP:15608"/>
        <dbReference type="ChEBI" id="CHEBI:65314"/>
        <dbReference type="ChEBI" id="CHEBI:65315"/>
    </reaction>
</comment>
<gene>
    <name evidence="8" type="ORF">JAO78_004335</name>
</gene>
<dbReference type="SUPFAM" id="SSF55174">
    <property type="entry name" value="Alpha-L RNA-binding motif"/>
    <property type="match status" value="1"/>
</dbReference>
<dbReference type="PANTHER" id="PTHR47683">
    <property type="entry name" value="PSEUDOURIDINE SYNTHASE FAMILY PROTEIN-RELATED"/>
    <property type="match status" value="1"/>
</dbReference>
<comment type="caution">
    <text evidence="8">The sequence shown here is derived from an EMBL/GenBank/DDBJ whole genome shotgun (WGS) entry which is preliminary data.</text>
</comment>
<feature type="domain" description="RNA-binding S4" evidence="7">
    <location>
        <begin position="5"/>
        <end position="64"/>
    </location>
</feature>
<sequence length="245" mass="27330">MNPRIPLTKAIASRGFCSRQAANRLISAGQVLVNGEPARLQQRVAVDDEIQINGQSLAPAPAWQYWLYHKPVGIDCNNRATDPASIAHVLSQLPVRAFAVGRLDKDSRGLLLLTNDGELAQRLLHPRYQHHKRYRVRVQQAITDANALIKAFADGITWQVGPHQYQANPCLVKVLTAHSLEICLSEGQHRQIRYMCRALGFKVVDLCRIAIGDLPLGDLEEGRYRPLTTIELAQLRALQTPEPTT</sequence>
<dbReference type="InterPro" id="IPR002942">
    <property type="entry name" value="S4_RNA-bd"/>
</dbReference>
<dbReference type="InterPro" id="IPR020103">
    <property type="entry name" value="PsdUridine_synth_cat_dom_sf"/>
</dbReference>
<dbReference type="SUPFAM" id="SSF55120">
    <property type="entry name" value="Pseudouridine synthase"/>
    <property type="match status" value="1"/>
</dbReference>
<dbReference type="InterPro" id="IPR042092">
    <property type="entry name" value="PsdUridine_s_RsuA/RluB/E/F_cat"/>
</dbReference>
<evidence type="ECO:0000259" key="7">
    <source>
        <dbReference type="SMART" id="SM00363"/>
    </source>
</evidence>
<name>A0ABS8C135_9ALTE</name>
<evidence type="ECO:0000256" key="4">
    <source>
        <dbReference type="ARBA" id="ARBA00036535"/>
    </source>
</evidence>
<keyword evidence="2 6" id="KW-0413">Isomerase</keyword>
<dbReference type="Pfam" id="PF01479">
    <property type="entry name" value="S4"/>
    <property type="match status" value="1"/>
</dbReference>
<protein>
    <recommendedName>
        <fullName evidence="6">Pseudouridine synthase</fullName>
        <ecNumber evidence="6">5.4.99.-</ecNumber>
    </recommendedName>
</protein>
<dbReference type="SMART" id="SM00363">
    <property type="entry name" value="S4"/>
    <property type="match status" value="1"/>
</dbReference>
<dbReference type="InterPro" id="IPR018496">
    <property type="entry name" value="PsdUridine_synth_RsuA/RluB_CS"/>
</dbReference>
<evidence type="ECO:0000256" key="6">
    <source>
        <dbReference type="RuleBase" id="RU003887"/>
    </source>
</evidence>
<dbReference type="InterPro" id="IPR020094">
    <property type="entry name" value="TruA/RsuA/RluB/E/F_N"/>
</dbReference>
<dbReference type="PANTHER" id="PTHR47683:SF2">
    <property type="entry name" value="RNA-BINDING S4 DOMAIN-CONTAINING PROTEIN"/>
    <property type="match status" value="1"/>
</dbReference>
<comment type="similarity">
    <text evidence="1 6">Belongs to the pseudouridine synthase RsuA family.</text>
</comment>
<organism evidence="8 9">
    <name type="scientific">Alishewanella maricola</name>
    <dbReference type="NCBI Taxonomy" id="2795740"/>
    <lineage>
        <taxon>Bacteria</taxon>
        <taxon>Pseudomonadati</taxon>
        <taxon>Pseudomonadota</taxon>
        <taxon>Gammaproteobacteria</taxon>
        <taxon>Alteromonadales</taxon>
        <taxon>Alteromonadaceae</taxon>
        <taxon>Alishewanella</taxon>
    </lineage>
</organism>
<evidence type="ECO:0000256" key="2">
    <source>
        <dbReference type="ARBA" id="ARBA00023235"/>
    </source>
</evidence>
<dbReference type="CDD" id="cd00165">
    <property type="entry name" value="S4"/>
    <property type="match status" value="1"/>
</dbReference>
<keyword evidence="9" id="KW-1185">Reference proteome</keyword>
<comment type="catalytic activity">
    <reaction evidence="4">
        <text>uridine(2604) in 23S rRNA = pseudouridine(2604) in 23S rRNA</text>
        <dbReference type="Rhea" id="RHEA:38875"/>
        <dbReference type="Rhea" id="RHEA-COMP:10093"/>
        <dbReference type="Rhea" id="RHEA-COMP:10094"/>
        <dbReference type="ChEBI" id="CHEBI:65314"/>
        <dbReference type="ChEBI" id="CHEBI:65315"/>
        <dbReference type="EC" id="5.4.99.21"/>
    </reaction>
</comment>
<dbReference type="Gene3D" id="3.30.70.1560">
    <property type="entry name" value="Alpha-L RNA-binding motif"/>
    <property type="match status" value="1"/>
</dbReference>
<dbReference type="Pfam" id="PF00849">
    <property type="entry name" value="PseudoU_synth_2"/>
    <property type="match status" value="1"/>
</dbReference>
<dbReference type="PROSITE" id="PS01149">
    <property type="entry name" value="PSI_RSU"/>
    <property type="match status" value="1"/>
</dbReference>
<dbReference type="InterPro" id="IPR006145">
    <property type="entry name" value="PsdUridine_synth_RsuA/RluA"/>
</dbReference>
<dbReference type="NCBIfam" id="TIGR00093">
    <property type="entry name" value="pseudouridine synthase"/>
    <property type="match status" value="1"/>
</dbReference>
<dbReference type="Gene3D" id="3.30.70.580">
    <property type="entry name" value="Pseudouridine synthase I, catalytic domain, N-terminal subdomain"/>
    <property type="match status" value="1"/>
</dbReference>
<dbReference type="EMBL" id="JAEINI020000002">
    <property type="protein sequence ID" value="MCB5226036.1"/>
    <property type="molecule type" value="Genomic_DNA"/>
</dbReference>
<dbReference type="InterPro" id="IPR050343">
    <property type="entry name" value="RsuA_PseudoU_synthase"/>
</dbReference>
<dbReference type="PROSITE" id="PS50889">
    <property type="entry name" value="S4"/>
    <property type="match status" value="1"/>
</dbReference>